<dbReference type="Gene3D" id="3.50.80.10">
    <property type="entry name" value="D-tyrosyl-tRNA(Tyr) deacylase"/>
    <property type="match status" value="1"/>
</dbReference>
<dbReference type="GO" id="GO:0106026">
    <property type="term" value="F:Gly-tRNA(Ala) deacylase activity"/>
    <property type="evidence" value="ECO:0007669"/>
    <property type="project" value="RHEA"/>
</dbReference>
<comment type="catalytic activity">
    <reaction evidence="4">
        <text>glycyl-tRNA(Ala) + H2O = tRNA(Ala) + glycine + H(+)</text>
        <dbReference type="Rhea" id="RHEA:53744"/>
        <dbReference type="Rhea" id="RHEA-COMP:9657"/>
        <dbReference type="Rhea" id="RHEA-COMP:13640"/>
        <dbReference type="ChEBI" id="CHEBI:15377"/>
        <dbReference type="ChEBI" id="CHEBI:15378"/>
        <dbReference type="ChEBI" id="CHEBI:57305"/>
        <dbReference type="ChEBI" id="CHEBI:78442"/>
        <dbReference type="ChEBI" id="CHEBI:78522"/>
        <dbReference type="EC" id="3.1.1.96"/>
    </reaction>
</comment>
<evidence type="ECO:0000256" key="3">
    <source>
        <dbReference type="ARBA" id="ARBA00020007"/>
    </source>
</evidence>
<feature type="region of interest" description="Disordered" evidence="7">
    <location>
        <begin position="128"/>
        <end position="158"/>
    </location>
</feature>
<dbReference type="EC" id="3.1.1.96" evidence="2 6"/>
<dbReference type="HOGENOM" id="CLU_076901_0_4_1"/>
<evidence type="ECO:0000256" key="4">
    <source>
        <dbReference type="ARBA" id="ARBA00047676"/>
    </source>
</evidence>
<keyword evidence="9" id="KW-1185">Reference proteome</keyword>
<dbReference type="PANTHER" id="PTHR10472">
    <property type="entry name" value="D-TYROSYL-TRNA TYR DEACYLASE"/>
    <property type="match status" value="1"/>
</dbReference>
<evidence type="ECO:0000313" key="8">
    <source>
        <dbReference type="EMBL" id="KIO20442.1"/>
    </source>
</evidence>
<evidence type="ECO:0000256" key="7">
    <source>
        <dbReference type="SAM" id="MobiDB-lite"/>
    </source>
</evidence>
<dbReference type="GO" id="GO:0000049">
    <property type="term" value="F:tRNA binding"/>
    <property type="evidence" value="ECO:0007669"/>
    <property type="project" value="UniProtKB-KW"/>
</dbReference>
<dbReference type="InterPro" id="IPR023509">
    <property type="entry name" value="DTD-like_sf"/>
</dbReference>
<accession>A0A0C3LG74</accession>
<feature type="compositionally biased region" description="Polar residues" evidence="7">
    <location>
        <begin position="140"/>
        <end position="158"/>
    </location>
</feature>
<protein>
    <recommendedName>
        <fullName evidence="3 6">D-aminoacyl-tRNA deacylase</fullName>
        <ecNumber evidence="2 6">3.1.1.96</ecNumber>
    </recommendedName>
</protein>
<dbReference type="FunFam" id="3.50.80.10:FF:000001">
    <property type="entry name" value="D-aminoacyl-tRNA deacylase"/>
    <property type="match status" value="1"/>
</dbReference>
<evidence type="ECO:0000256" key="5">
    <source>
        <dbReference type="ARBA" id="ARBA00048018"/>
    </source>
</evidence>
<comment type="catalytic activity">
    <reaction evidence="5">
        <text>a D-aminoacyl-tRNA + H2O = a tRNA + a D-alpha-amino acid + H(+)</text>
        <dbReference type="Rhea" id="RHEA:13953"/>
        <dbReference type="Rhea" id="RHEA-COMP:10123"/>
        <dbReference type="Rhea" id="RHEA-COMP:10124"/>
        <dbReference type="ChEBI" id="CHEBI:15377"/>
        <dbReference type="ChEBI" id="CHEBI:15378"/>
        <dbReference type="ChEBI" id="CHEBI:59871"/>
        <dbReference type="ChEBI" id="CHEBI:78442"/>
        <dbReference type="ChEBI" id="CHEBI:79333"/>
        <dbReference type="EC" id="3.1.1.96"/>
    </reaction>
</comment>
<keyword evidence="6" id="KW-0820">tRNA-binding</keyword>
<dbReference type="EMBL" id="KN823174">
    <property type="protein sequence ID" value="KIO20442.1"/>
    <property type="molecule type" value="Genomic_DNA"/>
</dbReference>
<reference evidence="9" key="2">
    <citation type="submission" date="2015-01" db="EMBL/GenBank/DDBJ databases">
        <title>Evolutionary Origins and Diversification of the Mycorrhizal Mutualists.</title>
        <authorList>
            <consortium name="DOE Joint Genome Institute"/>
            <consortium name="Mycorrhizal Genomics Consortium"/>
            <person name="Kohler A."/>
            <person name="Kuo A."/>
            <person name="Nagy L.G."/>
            <person name="Floudas D."/>
            <person name="Copeland A."/>
            <person name="Barry K.W."/>
            <person name="Cichocki N."/>
            <person name="Veneault-Fourrey C."/>
            <person name="LaButti K."/>
            <person name="Lindquist E.A."/>
            <person name="Lipzen A."/>
            <person name="Lundell T."/>
            <person name="Morin E."/>
            <person name="Murat C."/>
            <person name="Riley R."/>
            <person name="Ohm R."/>
            <person name="Sun H."/>
            <person name="Tunlid A."/>
            <person name="Henrissat B."/>
            <person name="Grigoriev I.V."/>
            <person name="Hibbett D.S."/>
            <person name="Martin F."/>
        </authorList>
    </citation>
    <scope>NUCLEOTIDE SEQUENCE [LARGE SCALE GENOMIC DNA]</scope>
    <source>
        <strain evidence="9">MUT 4182</strain>
    </source>
</reference>
<dbReference type="NCBIfam" id="TIGR00256">
    <property type="entry name" value="D-aminoacyl-tRNA deacylase"/>
    <property type="match status" value="1"/>
</dbReference>
<evidence type="ECO:0000256" key="6">
    <source>
        <dbReference type="RuleBase" id="RU003470"/>
    </source>
</evidence>
<keyword evidence="6" id="KW-0694">RNA-binding</keyword>
<evidence type="ECO:0000256" key="1">
    <source>
        <dbReference type="ARBA" id="ARBA00009673"/>
    </source>
</evidence>
<organism evidence="8 9">
    <name type="scientific">Tulasnella calospora MUT 4182</name>
    <dbReference type="NCBI Taxonomy" id="1051891"/>
    <lineage>
        <taxon>Eukaryota</taxon>
        <taxon>Fungi</taxon>
        <taxon>Dikarya</taxon>
        <taxon>Basidiomycota</taxon>
        <taxon>Agaricomycotina</taxon>
        <taxon>Agaricomycetes</taxon>
        <taxon>Cantharellales</taxon>
        <taxon>Tulasnellaceae</taxon>
        <taxon>Tulasnella</taxon>
    </lineage>
</organism>
<dbReference type="OrthoDB" id="275783at2759"/>
<keyword evidence="6" id="KW-0378">Hydrolase</keyword>
<keyword evidence="6" id="KW-0963">Cytoplasm</keyword>
<name>A0A0C3LG74_9AGAM</name>
<proteinExistence type="inferred from homology"/>
<dbReference type="GO" id="GO:0005737">
    <property type="term" value="C:cytoplasm"/>
    <property type="evidence" value="ECO:0007669"/>
    <property type="project" value="UniProtKB-SubCell"/>
</dbReference>
<evidence type="ECO:0000256" key="2">
    <source>
        <dbReference type="ARBA" id="ARBA00013056"/>
    </source>
</evidence>
<comment type="similarity">
    <text evidence="1 6">Belongs to the DTD family.</text>
</comment>
<comment type="subcellular location">
    <subcellularLocation>
        <location evidence="6">Cytoplasm</location>
    </subcellularLocation>
</comment>
<dbReference type="Proteomes" id="UP000054248">
    <property type="component" value="Unassembled WGS sequence"/>
</dbReference>
<dbReference type="STRING" id="1051891.A0A0C3LG74"/>
<dbReference type="Pfam" id="PF02580">
    <property type="entry name" value="Tyr_Deacylase"/>
    <property type="match status" value="1"/>
</dbReference>
<dbReference type="AlphaFoldDB" id="A0A0C3LG74"/>
<reference evidence="8 9" key="1">
    <citation type="submission" date="2014-04" db="EMBL/GenBank/DDBJ databases">
        <authorList>
            <consortium name="DOE Joint Genome Institute"/>
            <person name="Kuo A."/>
            <person name="Girlanda M."/>
            <person name="Perotto S."/>
            <person name="Kohler A."/>
            <person name="Nagy L.G."/>
            <person name="Floudas D."/>
            <person name="Copeland A."/>
            <person name="Barry K.W."/>
            <person name="Cichocki N."/>
            <person name="Veneault-Fourrey C."/>
            <person name="LaButti K."/>
            <person name="Lindquist E.A."/>
            <person name="Lipzen A."/>
            <person name="Lundell T."/>
            <person name="Morin E."/>
            <person name="Murat C."/>
            <person name="Sun H."/>
            <person name="Tunlid A."/>
            <person name="Henrissat B."/>
            <person name="Grigoriev I.V."/>
            <person name="Hibbett D.S."/>
            <person name="Martin F."/>
            <person name="Nordberg H.P."/>
            <person name="Cantor M.N."/>
            <person name="Hua S.X."/>
        </authorList>
    </citation>
    <scope>NUCLEOTIDE SEQUENCE [LARGE SCALE GENOMIC DNA]</scope>
    <source>
        <strain evidence="8 9">MUT 4182</strain>
    </source>
</reference>
<gene>
    <name evidence="8" type="ORF">M407DRAFT_245799</name>
</gene>
<evidence type="ECO:0000313" key="9">
    <source>
        <dbReference type="Proteomes" id="UP000054248"/>
    </source>
</evidence>
<dbReference type="PANTHER" id="PTHR10472:SF5">
    <property type="entry name" value="D-AMINOACYL-TRNA DEACYLASE 1"/>
    <property type="match status" value="1"/>
</dbReference>
<dbReference type="GO" id="GO:0051500">
    <property type="term" value="F:D-tyrosyl-tRNA(Tyr) deacylase activity"/>
    <property type="evidence" value="ECO:0007669"/>
    <property type="project" value="TreeGrafter"/>
</dbReference>
<dbReference type="SUPFAM" id="SSF69500">
    <property type="entry name" value="DTD-like"/>
    <property type="match status" value="1"/>
</dbReference>
<dbReference type="InterPro" id="IPR003732">
    <property type="entry name" value="Daa-tRNA_deacyls_DTD"/>
</dbReference>
<sequence>MVLVGIGSDDTTKDVEYIAKKILTLRVFDDSDGTMWKAGVKDIGGEVLSVSQFTLMANTTKGNKPDFHGAMSSASSREVYSTFLKRLGELYEPAKIKDGQFGAMMSVSLANEGPVTLQIDSRKFEYVPIDDSKPSKKARSGTTTPATPAENAQSTTLN</sequence>